<protein>
    <recommendedName>
        <fullName evidence="2">Eae-like protein</fullName>
    </recommendedName>
</protein>
<dbReference type="EMBL" id="AAKFZH010000011">
    <property type="protein sequence ID" value="ECR3853176.1"/>
    <property type="molecule type" value="Genomic_DNA"/>
</dbReference>
<evidence type="ECO:0000313" key="1">
    <source>
        <dbReference type="EMBL" id="ECR3853176.1"/>
    </source>
</evidence>
<sequence>MKEVKIYTIVSDQLSPPITGESFCTDMVRHSDYADLEEKCAALAAENAYLLNGAARELNTSWMFHKTMLGAQAALVCLSHGYQAAAREWLEGTTDEAGAEIPDDISVGELHEWFDRQMVSNDGKSGFLTRSEAEEAIRKACPATDAFLAEVRAQAHKEGAHFVANRMLAAWDAGFIDDTAKNAAGIARMILTSTEFMAEAPEGDFDRSFADGVLNNIAAQLRKGAAQ</sequence>
<accession>A0A5Z1ZKW3</accession>
<dbReference type="AlphaFoldDB" id="A0A5Z1ZKW3"/>
<proteinExistence type="predicted"/>
<comment type="caution">
    <text evidence="1">The sequence shown here is derived from an EMBL/GenBank/DDBJ whole genome shotgun (WGS) entry which is preliminary data.</text>
</comment>
<gene>
    <name evidence="1" type="ORF">F1A80_13840</name>
</gene>
<organism evidence="1">
    <name type="scientific">Salmonella enterica</name>
    <name type="common">Salmonella choleraesuis</name>
    <dbReference type="NCBI Taxonomy" id="28901"/>
    <lineage>
        <taxon>Bacteria</taxon>
        <taxon>Pseudomonadati</taxon>
        <taxon>Pseudomonadota</taxon>
        <taxon>Gammaproteobacteria</taxon>
        <taxon>Enterobacterales</taxon>
        <taxon>Enterobacteriaceae</taxon>
        <taxon>Salmonella</taxon>
    </lineage>
</organism>
<evidence type="ECO:0008006" key="2">
    <source>
        <dbReference type="Google" id="ProtNLM"/>
    </source>
</evidence>
<reference evidence="1" key="1">
    <citation type="submission" date="2019-09" db="EMBL/GenBank/DDBJ databases">
        <authorList>
            <consortium name="PulseNet: The National Subtyping Network for Foodborne Disease Surveillance"/>
            <person name="Tarr C.L."/>
            <person name="Trees E."/>
            <person name="Katz L.S."/>
            <person name="Carleton-Romer H.A."/>
            <person name="Stroika S."/>
            <person name="Kucerova Z."/>
            <person name="Roache K.F."/>
            <person name="Sabol A.L."/>
            <person name="Besser J."/>
            <person name="Gerner-Smidt P."/>
        </authorList>
    </citation>
    <scope>NUCLEOTIDE SEQUENCE</scope>
    <source>
        <strain evidence="1">PNUSAS095855</strain>
    </source>
</reference>
<name>A0A5Z1ZKW3_SALER</name>